<dbReference type="Gene3D" id="3.40.525.10">
    <property type="entry name" value="CRAL-TRIO lipid binding domain"/>
    <property type="match status" value="1"/>
</dbReference>
<dbReference type="PROSITE" id="PS50191">
    <property type="entry name" value="CRAL_TRIO"/>
    <property type="match status" value="1"/>
</dbReference>
<dbReference type="PANTHER" id="PTHR45824:SF29">
    <property type="entry name" value="GH16843P"/>
    <property type="match status" value="1"/>
</dbReference>
<dbReference type="OMA" id="DIHARPC"/>
<dbReference type="SUPFAM" id="SSF52087">
    <property type="entry name" value="CRAL/TRIO domain"/>
    <property type="match status" value="1"/>
</dbReference>
<dbReference type="Pfam" id="PF03765">
    <property type="entry name" value="CRAL_TRIO_N"/>
    <property type="match status" value="1"/>
</dbReference>
<dbReference type="InterPro" id="IPR036865">
    <property type="entry name" value="CRAL-TRIO_dom_sf"/>
</dbReference>
<reference evidence="2 3" key="1">
    <citation type="journal article" date="2012" name="Science">
        <title>The Paleozoic origin of enzymatic lignin decomposition reconstructed from 31 fungal genomes.</title>
        <authorList>
            <person name="Floudas D."/>
            <person name="Binder M."/>
            <person name="Riley R."/>
            <person name="Barry K."/>
            <person name="Blanchette R.A."/>
            <person name="Henrissat B."/>
            <person name="Martinez A.T."/>
            <person name="Otillar R."/>
            <person name="Spatafora J.W."/>
            <person name="Yadav J.S."/>
            <person name="Aerts A."/>
            <person name="Benoit I."/>
            <person name="Boyd A."/>
            <person name="Carlson A."/>
            <person name="Copeland A."/>
            <person name="Coutinho P.M."/>
            <person name="de Vries R.P."/>
            <person name="Ferreira P."/>
            <person name="Findley K."/>
            <person name="Foster B."/>
            <person name="Gaskell J."/>
            <person name="Glotzer D."/>
            <person name="Gorecki P."/>
            <person name="Heitman J."/>
            <person name="Hesse C."/>
            <person name="Hori C."/>
            <person name="Igarashi K."/>
            <person name="Jurgens J.A."/>
            <person name="Kallen N."/>
            <person name="Kersten P."/>
            <person name="Kohler A."/>
            <person name="Kuees U."/>
            <person name="Kumar T.K.A."/>
            <person name="Kuo A."/>
            <person name="LaButti K."/>
            <person name="Larrondo L.F."/>
            <person name="Lindquist E."/>
            <person name="Ling A."/>
            <person name="Lombard V."/>
            <person name="Lucas S."/>
            <person name="Lundell T."/>
            <person name="Martin R."/>
            <person name="McLaughlin D.J."/>
            <person name="Morgenstern I."/>
            <person name="Morin E."/>
            <person name="Murat C."/>
            <person name="Nagy L.G."/>
            <person name="Nolan M."/>
            <person name="Ohm R.A."/>
            <person name="Patyshakuliyeva A."/>
            <person name="Rokas A."/>
            <person name="Ruiz-Duenas F.J."/>
            <person name="Sabat G."/>
            <person name="Salamov A."/>
            <person name="Samejima M."/>
            <person name="Schmutz J."/>
            <person name="Slot J.C."/>
            <person name="St John F."/>
            <person name="Stenlid J."/>
            <person name="Sun H."/>
            <person name="Sun S."/>
            <person name="Syed K."/>
            <person name="Tsang A."/>
            <person name="Wiebenga A."/>
            <person name="Young D."/>
            <person name="Pisabarro A."/>
            <person name="Eastwood D.C."/>
            <person name="Martin F."/>
            <person name="Cullen D."/>
            <person name="Grigoriev I.V."/>
            <person name="Hibbett D.S."/>
        </authorList>
    </citation>
    <scope>NUCLEOTIDE SEQUENCE [LARGE SCALE GENOMIC DNA]</scope>
    <source>
        <strain evidence="2 3">MD-104</strain>
    </source>
</reference>
<dbReference type="AlphaFoldDB" id="A0A2H3JJ75"/>
<keyword evidence="3" id="KW-1185">Reference proteome</keyword>
<dbReference type="Pfam" id="PF00650">
    <property type="entry name" value="CRAL_TRIO"/>
    <property type="match status" value="1"/>
</dbReference>
<organism evidence="2 3">
    <name type="scientific">Wolfiporia cocos (strain MD-104)</name>
    <name type="common">Brown rot fungus</name>
    <dbReference type="NCBI Taxonomy" id="742152"/>
    <lineage>
        <taxon>Eukaryota</taxon>
        <taxon>Fungi</taxon>
        <taxon>Dikarya</taxon>
        <taxon>Basidiomycota</taxon>
        <taxon>Agaricomycotina</taxon>
        <taxon>Agaricomycetes</taxon>
        <taxon>Polyporales</taxon>
        <taxon>Phaeolaceae</taxon>
        <taxon>Wolfiporia</taxon>
    </lineage>
</organism>
<dbReference type="PANTHER" id="PTHR45824">
    <property type="entry name" value="GH16843P"/>
    <property type="match status" value="1"/>
</dbReference>
<sequence length="344" mass="39761">MGESKTTESLYEPLLIPRIPAKVQTAPPELTLTSEHQAQYDLILEHFTKEDYVLPKVENGQLRDEEKFWLSFECIHRYMRATKWAGAKAAIKRLEETLIWRREFGLYDLLTPEHVEPEAVTGKMVIFGYDVDGRPALYLRPSKQNTEESVRQMHFLTWMLERTVDLMGPGIENLALMVDFADRAKNPSIAQSRATVNILQNHYPERLGRALIINVPFLVNAFFKVITPFLDPVTREKMRFNPSCVREGLFSSDSLMREWGGDCAFEYKHELYWPALVRMCSERREALMQEWRKQGAKVGLREWDIKCALDTDVQEKSNSTYEIPKEADIPADRVEVGESVAVEA</sequence>
<dbReference type="STRING" id="742152.A0A2H3JJ75"/>
<accession>A0A2H3JJ75</accession>
<dbReference type="EMBL" id="KB468124">
    <property type="protein sequence ID" value="PCH42236.1"/>
    <property type="molecule type" value="Genomic_DNA"/>
</dbReference>
<dbReference type="OrthoDB" id="75724at2759"/>
<evidence type="ECO:0000313" key="3">
    <source>
        <dbReference type="Proteomes" id="UP000218811"/>
    </source>
</evidence>
<dbReference type="Proteomes" id="UP000218811">
    <property type="component" value="Unassembled WGS sequence"/>
</dbReference>
<dbReference type="SMART" id="SM00516">
    <property type="entry name" value="SEC14"/>
    <property type="match status" value="1"/>
</dbReference>
<dbReference type="SUPFAM" id="SSF46938">
    <property type="entry name" value="CRAL/TRIO N-terminal domain"/>
    <property type="match status" value="1"/>
</dbReference>
<feature type="domain" description="CRAL-TRIO" evidence="1">
    <location>
        <begin position="114"/>
        <end position="267"/>
    </location>
</feature>
<dbReference type="InterPro" id="IPR011074">
    <property type="entry name" value="CRAL/TRIO_N_dom"/>
</dbReference>
<protein>
    <submittedName>
        <fullName evidence="2">CRAL/TRIO domain-containing protein</fullName>
    </submittedName>
</protein>
<gene>
    <name evidence="2" type="ORF">WOLCODRAFT_137777</name>
</gene>
<evidence type="ECO:0000259" key="1">
    <source>
        <dbReference type="PROSITE" id="PS50191"/>
    </source>
</evidence>
<evidence type="ECO:0000313" key="2">
    <source>
        <dbReference type="EMBL" id="PCH42236.1"/>
    </source>
</evidence>
<dbReference type="InterPro" id="IPR001251">
    <property type="entry name" value="CRAL-TRIO_dom"/>
</dbReference>
<dbReference type="CDD" id="cd00170">
    <property type="entry name" value="SEC14"/>
    <property type="match status" value="1"/>
</dbReference>
<dbReference type="InterPro" id="IPR036273">
    <property type="entry name" value="CRAL/TRIO_N_dom_sf"/>
</dbReference>
<proteinExistence type="predicted"/>
<dbReference type="GO" id="GO:0008526">
    <property type="term" value="F:phosphatidylinositol transfer activity"/>
    <property type="evidence" value="ECO:0007669"/>
    <property type="project" value="TreeGrafter"/>
</dbReference>
<name>A0A2H3JJ75_WOLCO</name>
<dbReference type="InterPro" id="IPR052578">
    <property type="entry name" value="PI_Transfer_CRAL-TRIO"/>
</dbReference>